<dbReference type="PANTHER" id="PTHR46401">
    <property type="entry name" value="GLYCOSYLTRANSFERASE WBBK-RELATED"/>
    <property type="match status" value="1"/>
</dbReference>
<evidence type="ECO:0008006" key="8">
    <source>
        <dbReference type="Google" id="ProtNLM"/>
    </source>
</evidence>
<dbReference type="OrthoDB" id="9807209at2"/>
<dbReference type="Gene3D" id="3.40.50.2000">
    <property type="entry name" value="Glycogen Phosphorylase B"/>
    <property type="match status" value="1"/>
</dbReference>
<dbReference type="Proteomes" id="UP000094067">
    <property type="component" value="Unassembled WGS sequence"/>
</dbReference>
<evidence type="ECO:0000313" key="3">
    <source>
        <dbReference type="EMBL" id="ODR49151.1"/>
    </source>
</evidence>
<keyword evidence="7" id="KW-1185">Reference proteome</keyword>
<dbReference type="Proteomes" id="UP000094869">
    <property type="component" value="Unassembled WGS sequence"/>
</dbReference>
<dbReference type="RefSeq" id="WP_069151969.1">
    <property type="nucleotide sequence ID" value="NZ_DBFYTW010000154.1"/>
</dbReference>
<dbReference type="Pfam" id="PF13692">
    <property type="entry name" value="Glyco_trans_1_4"/>
    <property type="match status" value="1"/>
</dbReference>
<sequence>MRVLFITKGDFIDKQNEGGLACRYRNYYLLQKTAGKNNVYVCSVVPYKKENKENIKYIYDKQTLVSRYINYLGMRDGISKRTEQEIVDYISEINPDYIFYDGSTWGNIAEKINDKENTIVFFHNIERQYTLERVKKGNILCLLRYWATCKCERKQIENVEKYICLNDRDNKLLEEYYSREANLILPITFSDLWKAGEYGNEREEFLLFVGSYFDANVQGIKWFVKEVLPNIDFNIKIVGKGMEQLREKKFLENVRRVEVIGGVDDLAPYYKKAAAVIMPIFMGGGMKVKTAEALMNGKTIFGSKEAFEGYDLEDISGLYLCEDKDAFINAINDFKNREHANFNINIRNLFLDKYETDAYIKKFSRLFMLREG</sequence>
<dbReference type="EMBL" id="MCGH01000002">
    <property type="protein sequence ID" value="ODM05819.1"/>
    <property type="molecule type" value="Genomic_DNA"/>
</dbReference>
<dbReference type="Proteomes" id="UP000094271">
    <property type="component" value="Unassembled WGS sequence"/>
</dbReference>
<evidence type="ECO:0000313" key="6">
    <source>
        <dbReference type="Proteomes" id="UP000094271"/>
    </source>
</evidence>
<reference evidence="4 7" key="2">
    <citation type="submission" date="2016-08" db="EMBL/GenBank/DDBJ databases">
        <title>Characterization of Isolates of Eisenbergiella tayi Derived from Blood Cultures, Using Whole Genome Sequencing.</title>
        <authorList>
            <person name="Bernier A.-M."/>
            <person name="Burdz T."/>
            <person name="Wiebe D."/>
            <person name="Bernard K."/>
        </authorList>
    </citation>
    <scope>NUCLEOTIDE SEQUENCE [LARGE SCALE GENOMIC DNA]</scope>
    <source>
        <strain evidence="4 7">NML120146</strain>
    </source>
</reference>
<dbReference type="EMBL" id="MEHA01000014">
    <property type="protein sequence ID" value="ODR49151.1"/>
    <property type="molecule type" value="Genomic_DNA"/>
</dbReference>
<evidence type="ECO:0000256" key="1">
    <source>
        <dbReference type="ARBA" id="ARBA00022679"/>
    </source>
</evidence>
<dbReference type="AlphaFoldDB" id="A0A1E3AB26"/>
<evidence type="ECO:0000313" key="2">
    <source>
        <dbReference type="EMBL" id="ODM05819.1"/>
    </source>
</evidence>
<dbReference type="GO" id="GO:0016757">
    <property type="term" value="F:glycosyltransferase activity"/>
    <property type="evidence" value="ECO:0007669"/>
    <property type="project" value="TreeGrafter"/>
</dbReference>
<accession>A0A1E3AB26</accession>
<organism evidence="2 5">
    <name type="scientific">Eisenbergiella tayi</name>
    <dbReference type="NCBI Taxonomy" id="1432052"/>
    <lineage>
        <taxon>Bacteria</taxon>
        <taxon>Bacillati</taxon>
        <taxon>Bacillota</taxon>
        <taxon>Clostridia</taxon>
        <taxon>Lachnospirales</taxon>
        <taxon>Lachnospiraceae</taxon>
        <taxon>Eisenbergiella</taxon>
    </lineage>
</organism>
<keyword evidence="1" id="KW-0808">Transferase</keyword>
<protein>
    <recommendedName>
        <fullName evidence="8">Glycosyl transferases group 1</fullName>
    </recommendedName>
</protein>
<dbReference type="SUPFAM" id="SSF53756">
    <property type="entry name" value="UDP-Glycosyltransferase/glycogen phosphorylase"/>
    <property type="match status" value="1"/>
</dbReference>
<evidence type="ECO:0000313" key="7">
    <source>
        <dbReference type="Proteomes" id="UP000094869"/>
    </source>
</evidence>
<gene>
    <name evidence="3" type="ORF">BEI59_18735</name>
    <name evidence="2" type="ORF">BEI61_01708</name>
    <name evidence="4" type="ORF">BEI63_11495</name>
</gene>
<dbReference type="EMBL" id="MEHD01000021">
    <property type="protein sequence ID" value="ODR57717.1"/>
    <property type="molecule type" value="Genomic_DNA"/>
</dbReference>
<comment type="caution">
    <text evidence="2">The sequence shown here is derived from an EMBL/GenBank/DDBJ whole genome shotgun (WGS) entry which is preliminary data.</text>
</comment>
<dbReference type="GO" id="GO:0009103">
    <property type="term" value="P:lipopolysaccharide biosynthetic process"/>
    <property type="evidence" value="ECO:0007669"/>
    <property type="project" value="TreeGrafter"/>
</dbReference>
<reference evidence="2 5" key="1">
    <citation type="submission" date="2016-07" db="EMBL/GenBank/DDBJ databases">
        <title>Characterization of isolates of Eisenbergiella tayi derived from blood cultures, using whole genome sequencing.</title>
        <authorList>
            <person name="Burdz T."/>
            <person name="Wiebe D."/>
            <person name="Huynh C."/>
            <person name="Bernard K."/>
        </authorList>
    </citation>
    <scope>NUCLEOTIDE SEQUENCE [LARGE SCALE GENOMIC DNA]</scope>
    <source>
        <strain evidence="2 5">NML 110608</strain>
    </source>
</reference>
<reference evidence="3 6" key="3">
    <citation type="submission" date="2016-08" db="EMBL/GenBank/DDBJ databases">
        <authorList>
            <person name="Seilhamer J.J."/>
        </authorList>
    </citation>
    <scope>NUCLEOTIDE SEQUENCE [LARGE SCALE GENOMIC DNA]</scope>
    <source>
        <strain evidence="3 6">NML150140-1</strain>
    </source>
</reference>
<dbReference type="PANTHER" id="PTHR46401:SF2">
    <property type="entry name" value="GLYCOSYLTRANSFERASE WBBK-RELATED"/>
    <property type="match status" value="1"/>
</dbReference>
<proteinExistence type="predicted"/>
<name>A0A1E3AB26_9FIRM</name>
<evidence type="ECO:0000313" key="4">
    <source>
        <dbReference type="EMBL" id="ODR57717.1"/>
    </source>
</evidence>
<evidence type="ECO:0000313" key="5">
    <source>
        <dbReference type="Proteomes" id="UP000094067"/>
    </source>
</evidence>